<dbReference type="AlphaFoldDB" id="A0AAP0QCK7"/>
<gene>
    <name evidence="1" type="ORF">WN944_024402</name>
</gene>
<organism evidence="1 2">
    <name type="scientific">Citrus x changshan-huyou</name>
    <dbReference type="NCBI Taxonomy" id="2935761"/>
    <lineage>
        <taxon>Eukaryota</taxon>
        <taxon>Viridiplantae</taxon>
        <taxon>Streptophyta</taxon>
        <taxon>Embryophyta</taxon>
        <taxon>Tracheophyta</taxon>
        <taxon>Spermatophyta</taxon>
        <taxon>Magnoliopsida</taxon>
        <taxon>eudicotyledons</taxon>
        <taxon>Gunneridae</taxon>
        <taxon>Pentapetalae</taxon>
        <taxon>rosids</taxon>
        <taxon>malvids</taxon>
        <taxon>Sapindales</taxon>
        <taxon>Rutaceae</taxon>
        <taxon>Aurantioideae</taxon>
        <taxon>Citrus</taxon>
    </lineage>
</organism>
<protein>
    <submittedName>
        <fullName evidence="1">Uncharacterized protein</fullName>
    </submittedName>
</protein>
<name>A0AAP0QCK7_9ROSI</name>
<comment type="caution">
    <text evidence="1">The sequence shown here is derived from an EMBL/GenBank/DDBJ whole genome shotgun (WGS) entry which is preliminary data.</text>
</comment>
<sequence length="109" mass="12558">MPLLNELKVTENYRVYFMELLLSLERLTPFIYSFVRLQYAAPESAPSYWTRRRPSKVELGLVAVDMLGAFGCVENVSSQTRTPSKGLRQYSKPPEVQNNDFEGFYIAVK</sequence>
<dbReference type="EMBL" id="JBCGBO010000024">
    <property type="protein sequence ID" value="KAK9181265.1"/>
    <property type="molecule type" value="Genomic_DNA"/>
</dbReference>
<reference evidence="1 2" key="1">
    <citation type="submission" date="2024-05" db="EMBL/GenBank/DDBJ databases">
        <title>Haplotype-resolved chromosome-level genome assembly of Huyou (Citrus changshanensis).</title>
        <authorList>
            <person name="Miao C."/>
            <person name="Chen W."/>
            <person name="Wu Y."/>
            <person name="Wang L."/>
            <person name="Zhao S."/>
            <person name="Grierson D."/>
            <person name="Xu C."/>
            <person name="Chen K."/>
        </authorList>
    </citation>
    <scope>NUCLEOTIDE SEQUENCE [LARGE SCALE GENOMIC DNA]</scope>
    <source>
        <strain evidence="1">01-14</strain>
        <tissue evidence="1">Leaf</tissue>
    </source>
</reference>
<evidence type="ECO:0000313" key="2">
    <source>
        <dbReference type="Proteomes" id="UP001428341"/>
    </source>
</evidence>
<proteinExistence type="predicted"/>
<keyword evidence="2" id="KW-1185">Reference proteome</keyword>
<accession>A0AAP0QCK7</accession>
<evidence type="ECO:0000313" key="1">
    <source>
        <dbReference type="EMBL" id="KAK9181265.1"/>
    </source>
</evidence>
<dbReference type="Proteomes" id="UP001428341">
    <property type="component" value="Unassembled WGS sequence"/>
</dbReference>